<sequence>MHVGALPKFKRELQLRELEAASAAGVDALVAVYHSDHRELCAHERDWPFRIINILEVVGESMGLYRHDRYKELKVMQDVDQIVNECRDLIAKHSLDPQDARDVVVRVLLGEQPLPLKVSKQVENVVVPG</sequence>
<protein>
    <submittedName>
        <fullName evidence="1">Mlr5746 protein</fullName>
    </submittedName>
</protein>
<dbReference type="HOGENOM" id="CLU_1947100_0_0_5"/>
<dbReference type="EMBL" id="BA000012">
    <property type="protein sequence ID" value="BAB52136.1"/>
    <property type="molecule type" value="Genomic_DNA"/>
</dbReference>
<gene>
    <name evidence="1" type="ordered locus">mlr5746</name>
</gene>
<dbReference type="RefSeq" id="WP_010913474.1">
    <property type="nucleotide sequence ID" value="NC_002678.2"/>
</dbReference>
<name>Q98B36_RHILO</name>
<accession>Q98B36</accession>
<dbReference type="Proteomes" id="UP000000552">
    <property type="component" value="Chromosome"/>
</dbReference>
<reference evidence="1 2" key="1">
    <citation type="journal article" date="2000" name="DNA Res.">
        <title>Complete genome structure of the nitrogen-fixing symbiotic bacterium Mesorhizobium loti.</title>
        <authorList>
            <person name="Kaneko T."/>
            <person name="Nakamura Y."/>
            <person name="Sato S."/>
            <person name="Asamizu E."/>
            <person name="Kato T."/>
            <person name="Sasamoto S."/>
            <person name="Watanabe A."/>
            <person name="Idesawa K."/>
            <person name="Ishikawa A."/>
            <person name="Kawashima K."/>
            <person name="Kimura T."/>
            <person name="Kishida Y."/>
            <person name="Kiyokawa C."/>
            <person name="Kohara M."/>
            <person name="Matsumoto M."/>
            <person name="Matsuno A."/>
            <person name="Mochizuki Y."/>
            <person name="Nakayama S."/>
            <person name="Nakazaki N."/>
            <person name="Shimpo S."/>
            <person name="Sugimoto M."/>
            <person name="Takeuchi C."/>
            <person name="Yamada M."/>
            <person name="Tabata S."/>
        </authorList>
    </citation>
    <scope>NUCLEOTIDE SEQUENCE [LARGE SCALE GENOMIC DNA]</scope>
    <source>
        <strain evidence="2">LMG 29417 / CECT 9101 / MAFF 303099</strain>
    </source>
</reference>
<dbReference type="KEGG" id="mlo:mlr5746"/>
<organism evidence="1 2">
    <name type="scientific">Mesorhizobium japonicum (strain LMG 29417 / CECT 9101 / MAFF 303099)</name>
    <name type="common">Mesorhizobium loti (strain MAFF 303099)</name>
    <dbReference type="NCBI Taxonomy" id="266835"/>
    <lineage>
        <taxon>Bacteria</taxon>
        <taxon>Pseudomonadati</taxon>
        <taxon>Pseudomonadota</taxon>
        <taxon>Alphaproteobacteria</taxon>
        <taxon>Hyphomicrobiales</taxon>
        <taxon>Phyllobacteriaceae</taxon>
        <taxon>Mesorhizobium</taxon>
    </lineage>
</organism>
<dbReference type="AlphaFoldDB" id="Q98B36"/>
<evidence type="ECO:0000313" key="2">
    <source>
        <dbReference type="Proteomes" id="UP000000552"/>
    </source>
</evidence>
<evidence type="ECO:0000313" key="1">
    <source>
        <dbReference type="EMBL" id="BAB52136.1"/>
    </source>
</evidence>
<dbReference type="eggNOG" id="COG0247">
    <property type="taxonomic scope" value="Bacteria"/>
</dbReference>
<proteinExistence type="predicted"/>